<name>A0A4P7L3I9_9GAMM</name>
<dbReference type="EMBL" id="CP038613">
    <property type="protein sequence ID" value="QBY44754.1"/>
    <property type="molecule type" value="Genomic_DNA"/>
</dbReference>
<gene>
    <name evidence="2" type="ORF">ArsFIN_11820</name>
    <name evidence="3" type="ORF">ArsFIN_20580</name>
    <name evidence="4" type="ORF">ArsFIN_22360</name>
    <name evidence="5" type="ORF">ArsFIN_33400</name>
    <name evidence="9" type="ORF">QE258_05250</name>
    <name evidence="10" type="ORF">QE258_06160</name>
    <name evidence="11" type="ORF">QE258_09570</name>
    <name evidence="6" type="ORF">QE258_14065</name>
    <name evidence="7" type="ORF">QE258_15530</name>
    <name evidence="8" type="ORF">QE258_15920</name>
</gene>
<reference evidence="5 12" key="1">
    <citation type="submission" date="2019-03" db="EMBL/GenBank/DDBJ databases">
        <title>Long-read sequencing reveals hyperdense prophage content in a complex bacterial symbiont genome.</title>
        <authorList>
            <person name="Frost C.L."/>
            <person name="Siozios S."/>
            <person name="Nadal-Jimenez P."/>
            <person name="Brockhurst M.A."/>
            <person name="King K.C."/>
            <person name="Darby A.C."/>
            <person name="Hurst G.D.D."/>
        </authorList>
    </citation>
    <scope>NUCLEOTIDE SEQUENCE [LARGE SCALE GENOMIC DNA]</scope>
    <source>
        <strain evidence="5 12">FIN</strain>
    </source>
</reference>
<reference evidence="6" key="2">
    <citation type="submission" date="2023-04" db="EMBL/GenBank/DDBJ databases">
        <title>Genome dynamics across the evolutionary transition to endosymbiosis.</title>
        <authorList>
            <person name="Siozios S."/>
            <person name="Nadal-Jimenez P."/>
            <person name="Azagi T."/>
            <person name="Sprong H."/>
            <person name="Frost C.L."/>
            <person name="Parratt S.R."/>
            <person name="Taylor G."/>
            <person name="Brettell L."/>
            <person name="Lew K.C."/>
            <person name="Croft L."/>
            <person name="King K.C."/>
            <person name="Brockhurst M.A."/>
            <person name="Hypsa V."/>
            <person name="Novakova E."/>
            <person name="Darby A.C."/>
            <person name="Hurst G.D.D."/>
        </authorList>
    </citation>
    <scope>NUCLEOTIDE SEQUENCE</scope>
    <source>
        <strain evidence="6">ANv_CAN</strain>
    </source>
</reference>
<evidence type="ECO:0000313" key="5">
    <source>
        <dbReference type="EMBL" id="QBY44754.1"/>
    </source>
</evidence>
<evidence type="ECO:0000313" key="11">
    <source>
        <dbReference type="EMBL" id="WGM07457.1"/>
    </source>
</evidence>
<evidence type="ECO:0000313" key="6">
    <source>
        <dbReference type="EMBL" id="WGM04720.1"/>
    </source>
</evidence>
<evidence type="ECO:0000313" key="9">
    <source>
        <dbReference type="EMBL" id="WGM06715.1"/>
    </source>
</evidence>
<dbReference type="RefSeq" id="WP_135677550.1">
    <property type="nucleotide sequence ID" value="NZ_CP038613.1"/>
</dbReference>
<dbReference type="Proteomes" id="UP000295134">
    <property type="component" value="Chromosome"/>
</dbReference>
<evidence type="ECO:0000313" key="4">
    <source>
        <dbReference type="EMBL" id="QBY43668.1"/>
    </source>
</evidence>
<dbReference type="EMBL" id="CP123523">
    <property type="protein sequence ID" value="WGM06715.1"/>
    <property type="molecule type" value="Genomic_DNA"/>
</dbReference>
<dbReference type="EMBL" id="CP038613">
    <property type="protein sequence ID" value="QBY42624.1"/>
    <property type="molecule type" value="Genomic_DNA"/>
</dbReference>
<sequence>MNMTQYDEQPLITFSDGYNSGRDNTFNAKNTRAFLKGKVKPQFIRNPGINTYVSGSKHTGTKSKKCKRKQAKKRKGSR</sequence>
<evidence type="ECO:0000313" key="12">
    <source>
        <dbReference type="Proteomes" id="UP000295134"/>
    </source>
</evidence>
<dbReference type="KEGG" id="ans:ArsFIN_33400"/>
<dbReference type="EMBL" id="CP123523">
    <property type="protein sequence ID" value="WGM04979.1"/>
    <property type="molecule type" value="Genomic_DNA"/>
</dbReference>
<dbReference type="Proteomes" id="UP001177592">
    <property type="component" value="Chromosome"/>
</dbReference>
<dbReference type="EMBL" id="CP038613">
    <property type="protein sequence ID" value="QBY43491.1"/>
    <property type="molecule type" value="Genomic_DNA"/>
</dbReference>
<evidence type="ECO:0000313" key="3">
    <source>
        <dbReference type="EMBL" id="QBY43491.1"/>
    </source>
</evidence>
<evidence type="ECO:0000313" key="10">
    <source>
        <dbReference type="EMBL" id="WGM06867.1"/>
    </source>
</evidence>
<dbReference type="KEGG" id="ans:ArsFIN_20580"/>
<dbReference type="EMBL" id="CP038613">
    <property type="protein sequence ID" value="QBY43668.1"/>
    <property type="molecule type" value="Genomic_DNA"/>
</dbReference>
<dbReference type="GeneID" id="96878286"/>
<dbReference type="EMBL" id="CP123523">
    <property type="protein sequence ID" value="WGM07457.1"/>
    <property type="molecule type" value="Genomic_DNA"/>
</dbReference>
<evidence type="ECO:0000313" key="7">
    <source>
        <dbReference type="EMBL" id="WGM04979.1"/>
    </source>
</evidence>
<dbReference type="KEGG" id="ans:ArsFIN_11820"/>
<feature type="region of interest" description="Disordered" evidence="1">
    <location>
        <begin position="48"/>
        <end position="78"/>
    </location>
</feature>
<protein>
    <submittedName>
        <fullName evidence="5">Uncharacterized protein</fullName>
    </submittedName>
</protein>
<dbReference type="AlphaFoldDB" id="A0A4P7L3I9"/>
<evidence type="ECO:0000313" key="13">
    <source>
        <dbReference type="Proteomes" id="UP001177592"/>
    </source>
</evidence>
<dbReference type="EMBL" id="CP123523">
    <property type="protein sequence ID" value="WGM06867.1"/>
    <property type="molecule type" value="Genomic_DNA"/>
</dbReference>
<dbReference type="EMBL" id="CP123523">
    <property type="protein sequence ID" value="WGM05045.1"/>
    <property type="molecule type" value="Genomic_DNA"/>
</dbReference>
<feature type="compositionally biased region" description="Basic residues" evidence="1">
    <location>
        <begin position="59"/>
        <end position="78"/>
    </location>
</feature>
<evidence type="ECO:0000313" key="2">
    <source>
        <dbReference type="EMBL" id="QBY42624.1"/>
    </source>
</evidence>
<organism evidence="5 12">
    <name type="scientific">Arsenophonus nasoniae</name>
    <name type="common">son-killer infecting Nasonia vitripennis</name>
    <dbReference type="NCBI Taxonomy" id="638"/>
    <lineage>
        <taxon>Bacteria</taxon>
        <taxon>Pseudomonadati</taxon>
        <taxon>Pseudomonadota</taxon>
        <taxon>Gammaproteobacteria</taxon>
        <taxon>Enterobacterales</taxon>
        <taxon>Morganellaceae</taxon>
        <taxon>Arsenophonus</taxon>
    </lineage>
</organism>
<keyword evidence="13" id="KW-1185">Reference proteome</keyword>
<evidence type="ECO:0000256" key="1">
    <source>
        <dbReference type="SAM" id="MobiDB-lite"/>
    </source>
</evidence>
<proteinExistence type="predicted"/>
<accession>A0A4P7L3I9</accession>
<dbReference type="EMBL" id="CP123523">
    <property type="protein sequence ID" value="WGM04720.1"/>
    <property type="molecule type" value="Genomic_DNA"/>
</dbReference>
<evidence type="ECO:0000313" key="8">
    <source>
        <dbReference type="EMBL" id="WGM05045.1"/>
    </source>
</evidence>
<dbReference type="KEGG" id="ans:ArsFIN_22360"/>